<evidence type="ECO:0000313" key="10">
    <source>
        <dbReference type="Proteomes" id="UP000035740"/>
    </source>
</evidence>
<dbReference type="InterPro" id="IPR006447">
    <property type="entry name" value="Myb_dom_plants"/>
</dbReference>
<dbReference type="InterPro" id="IPR058673">
    <property type="entry name" value="HHO5-like_N"/>
</dbReference>
<dbReference type="KEGG" id="bvg:104908428"/>
<feature type="domain" description="HTH myb-type" evidence="8">
    <location>
        <begin position="228"/>
        <end position="288"/>
    </location>
</feature>
<keyword evidence="5" id="KW-0539">Nucleus</keyword>
<evidence type="ECO:0000259" key="8">
    <source>
        <dbReference type="PROSITE" id="PS51294"/>
    </source>
</evidence>
<feature type="compositionally biased region" description="Low complexity" evidence="7">
    <location>
        <begin position="389"/>
        <end position="402"/>
    </location>
</feature>
<feature type="region of interest" description="Disordered" evidence="7">
    <location>
        <begin position="353"/>
        <end position="402"/>
    </location>
</feature>
<name>A0A0J8B7X9_BETVV</name>
<dbReference type="SUPFAM" id="SSF46689">
    <property type="entry name" value="Homeodomain-like"/>
    <property type="match status" value="1"/>
</dbReference>
<evidence type="ECO:0000256" key="6">
    <source>
        <dbReference type="SAM" id="Coils"/>
    </source>
</evidence>
<feature type="region of interest" description="Disordered" evidence="7">
    <location>
        <begin position="85"/>
        <end position="120"/>
    </location>
</feature>
<keyword evidence="2" id="KW-0805">Transcription regulation</keyword>
<dbReference type="Pfam" id="PF26575">
    <property type="entry name" value="HHO5_N"/>
    <property type="match status" value="1"/>
</dbReference>
<evidence type="ECO:0000256" key="3">
    <source>
        <dbReference type="ARBA" id="ARBA00023125"/>
    </source>
</evidence>
<feature type="region of interest" description="Disordered" evidence="7">
    <location>
        <begin position="156"/>
        <end position="237"/>
    </location>
</feature>
<gene>
    <name evidence="9" type="ORF">BVRB_6g155740</name>
</gene>
<dbReference type="InterPro" id="IPR009057">
    <property type="entry name" value="Homeodomain-like_sf"/>
</dbReference>
<dbReference type="OMA" id="WVPPQDY"/>
<evidence type="ECO:0000256" key="4">
    <source>
        <dbReference type="ARBA" id="ARBA00023163"/>
    </source>
</evidence>
<dbReference type="EMBL" id="KQ090324">
    <property type="protein sequence ID" value="KMS97374.1"/>
    <property type="molecule type" value="Genomic_DNA"/>
</dbReference>
<dbReference type="Gramene" id="KMS97374">
    <property type="protein sequence ID" value="KMS97374"/>
    <property type="gene ID" value="BVRB_6g155740"/>
</dbReference>
<dbReference type="PANTHER" id="PTHR31003:SF16">
    <property type="entry name" value="TRANSCRIPTION FACTOR HHO2"/>
    <property type="match status" value="1"/>
</dbReference>
<dbReference type="InterPro" id="IPR017930">
    <property type="entry name" value="Myb_dom"/>
</dbReference>
<keyword evidence="6" id="KW-0175">Coiled coil</keyword>
<keyword evidence="4" id="KW-0804">Transcription</keyword>
<dbReference type="OrthoDB" id="1908613at2759"/>
<keyword evidence="10" id="KW-1185">Reference proteome</keyword>
<dbReference type="PROSITE" id="PS51294">
    <property type="entry name" value="HTH_MYB"/>
    <property type="match status" value="1"/>
</dbReference>
<protein>
    <recommendedName>
        <fullName evidence="8">HTH myb-type domain-containing protein</fullName>
    </recommendedName>
</protein>
<dbReference type="PANTHER" id="PTHR31003">
    <property type="entry name" value="MYB FAMILY TRANSCRIPTION FACTOR"/>
    <property type="match status" value="1"/>
</dbReference>
<evidence type="ECO:0000256" key="7">
    <source>
        <dbReference type="SAM" id="MobiDB-lite"/>
    </source>
</evidence>
<feature type="compositionally biased region" description="Low complexity" evidence="7">
    <location>
        <begin position="167"/>
        <end position="201"/>
    </location>
</feature>
<evidence type="ECO:0000256" key="5">
    <source>
        <dbReference type="ARBA" id="ARBA00023242"/>
    </source>
</evidence>
<dbReference type="GO" id="GO:0003700">
    <property type="term" value="F:DNA-binding transcription factor activity"/>
    <property type="evidence" value="ECO:0007669"/>
    <property type="project" value="InterPro"/>
</dbReference>
<evidence type="ECO:0000256" key="1">
    <source>
        <dbReference type="ARBA" id="ARBA00004123"/>
    </source>
</evidence>
<dbReference type="InterPro" id="IPR044787">
    <property type="entry name" value="HHO5-like"/>
</dbReference>
<dbReference type="GO" id="GO:0003677">
    <property type="term" value="F:DNA binding"/>
    <property type="evidence" value="ECO:0007669"/>
    <property type="project" value="UniProtKB-KW"/>
</dbReference>
<dbReference type="Proteomes" id="UP000035740">
    <property type="component" value="Unassembled WGS sequence"/>
</dbReference>
<dbReference type="InterPro" id="IPR001005">
    <property type="entry name" value="SANT/Myb"/>
</dbReference>
<dbReference type="AlphaFoldDB" id="A0A0J8B7X9"/>
<comment type="subcellular location">
    <subcellularLocation>
        <location evidence="1">Nucleus</location>
    </subcellularLocation>
</comment>
<feature type="compositionally biased region" description="Polar residues" evidence="7">
    <location>
        <begin position="103"/>
        <end position="114"/>
    </location>
</feature>
<dbReference type="GO" id="GO:0005634">
    <property type="term" value="C:nucleus"/>
    <property type="evidence" value="ECO:0007669"/>
    <property type="project" value="UniProtKB-SubCell"/>
</dbReference>
<dbReference type="NCBIfam" id="TIGR01557">
    <property type="entry name" value="myb_SHAQKYF"/>
    <property type="match status" value="1"/>
</dbReference>
<accession>A0A0J8B7X9</accession>
<sequence length="402" mass="44169">MMDFRDNMEKCQEYINGLEEEKRKIQVFQRELPLCLDLVTQAIEACKQQLCGSGTNTTTECLNGHSECSEQTTSDGPVLEEFIPLKRSNSPDDDDYELESDKSQINSDLNNNHENSGKKSDWLRSVQLWNQTPDPPTTQEDHQPKKVTVVEVKRNGNGAFHPFQKENNCNGNEKHNNNNNNNDNNNKQDASTPAASACSSAQEVDMGPSSGGSGGGSASKKEEKGGQSQRKSRRCWSPELHRRFVHALQQLGGSHVATPKQIRDLMKVDGLTNDEVKSHLQKYRLHTRRPSSGVHNNANQQQAPQFVVVGGIWMPPQEYAAVTATTTSGDKTNVSPPNGIYAPIATVAAPSLMHQTSTHRIQPKQQSSQSHCEERASHSEGGARSNSPATSSSTHTAASHAH</sequence>
<evidence type="ECO:0000256" key="2">
    <source>
        <dbReference type="ARBA" id="ARBA00023015"/>
    </source>
</evidence>
<dbReference type="Pfam" id="PF00249">
    <property type="entry name" value="Myb_DNA-binding"/>
    <property type="match status" value="1"/>
</dbReference>
<feature type="compositionally biased region" description="Polar residues" evidence="7">
    <location>
        <begin position="353"/>
        <end position="370"/>
    </location>
</feature>
<feature type="coiled-coil region" evidence="6">
    <location>
        <begin position="1"/>
        <end position="31"/>
    </location>
</feature>
<reference evidence="9 10" key="1">
    <citation type="journal article" date="2014" name="Nature">
        <title>The genome of the recently domesticated crop plant sugar beet (Beta vulgaris).</title>
        <authorList>
            <person name="Dohm J.C."/>
            <person name="Minoche A.E."/>
            <person name="Holtgrawe D."/>
            <person name="Capella-Gutierrez S."/>
            <person name="Zakrzewski F."/>
            <person name="Tafer H."/>
            <person name="Rupp O."/>
            <person name="Sorensen T.R."/>
            <person name="Stracke R."/>
            <person name="Reinhardt R."/>
            <person name="Goesmann A."/>
            <person name="Kraft T."/>
            <person name="Schulz B."/>
            <person name="Stadler P.F."/>
            <person name="Schmidt T."/>
            <person name="Gabaldon T."/>
            <person name="Lehrach H."/>
            <person name="Weisshaar B."/>
            <person name="Himmelbauer H."/>
        </authorList>
    </citation>
    <scope>NUCLEOTIDE SEQUENCE [LARGE SCALE GENOMIC DNA]</scope>
    <source>
        <tissue evidence="9">Taproot</tissue>
    </source>
</reference>
<dbReference type="Gene3D" id="1.10.10.60">
    <property type="entry name" value="Homeodomain-like"/>
    <property type="match status" value="1"/>
</dbReference>
<organism evidence="9 10">
    <name type="scientific">Beta vulgaris subsp. vulgaris</name>
    <name type="common">Beet</name>
    <dbReference type="NCBI Taxonomy" id="3555"/>
    <lineage>
        <taxon>Eukaryota</taxon>
        <taxon>Viridiplantae</taxon>
        <taxon>Streptophyta</taxon>
        <taxon>Embryophyta</taxon>
        <taxon>Tracheophyta</taxon>
        <taxon>Spermatophyta</taxon>
        <taxon>Magnoliopsida</taxon>
        <taxon>eudicotyledons</taxon>
        <taxon>Gunneridae</taxon>
        <taxon>Pentapetalae</taxon>
        <taxon>Caryophyllales</taxon>
        <taxon>Chenopodiaceae</taxon>
        <taxon>Betoideae</taxon>
        <taxon>Beta</taxon>
    </lineage>
</organism>
<keyword evidence="3" id="KW-0238">DNA-binding</keyword>
<proteinExistence type="predicted"/>
<dbReference type="eggNOG" id="ENOG502QSXV">
    <property type="taxonomic scope" value="Eukaryota"/>
</dbReference>
<dbReference type="FunFam" id="1.10.10.60:FF:000002">
    <property type="entry name" value="Myb family transcription factor"/>
    <property type="match status" value="1"/>
</dbReference>
<evidence type="ECO:0000313" key="9">
    <source>
        <dbReference type="EMBL" id="KMS97374.1"/>
    </source>
</evidence>